<dbReference type="EMBL" id="BARV01001051">
    <property type="protein sequence ID" value="GAH91372.1"/>
    <property type="molecule type" value="Genomic_DNA"/>
</dbReference>
<dbReference type="Pfam" id="PF00753">
    <property type="entry name" value="Lactamase_B"/>
    <property type="match status" value="1"/>
</dbReference>
<gene>
    <name evidence="2" type="ORF">S06H3_03283</name>
</gene>
<dbReference type="SMART" id="SM00849">
    <property type="entry name" value="Lactamase_B"/>
    <property type="match status" value="1"/>
</dbReference>
<dbReference type="AlphaFoldDB" id="X1JBL5"/>
<comment type="caution">
    <text evidence="2">The sequence shown here is derived from an EMBL/GenBank/DDBJ whole genome shotgun (WGS) entry which is preliminary data.</text>
</comment>
<proteinExistence type="predicted"/>
<reference evidence="2" key="1">
    <citation type="journal article" date="2014" name="Front. Microbiol.">
        <title>High frequency of phylogenetically diverse reductive dehalogenase-homologous genes in deep subseafloor sedimentary metagenomes.</title>
        <authorList>
            <person name="Kawai M."/>
            <person name="Futagami T."/>
            <person name="Toyoda A."/>
            <person name="Takaki Y."/>
            <person name="Nishi S."/>
            <person name="Hori S."/>
            <person name="Arai W."/>
            <person name="Tsubouchi T."/>
            <person name="Morono Y."/>
            <person name="Uchiyama I."/>
            <person name="Ito T."/>
            <person name="Fujiyama A."/>
            <person name="Inagaki F."/>
            <person name="Takami H."/>
        </authorList>
    </citation>
    <scope>NUCLEOTIDE SEQUENCE</scope>
    <source>
        <strain evidence="2">Expedition CK06-06</strain>
    </source>
</reference>
<evidence type="ECO:0000313" key="2">
    <source>
        <dbReference type="EMBL" id="GAH91372.1"/>
    </source>
</evidence>
<dbReference type="GO" id="GO:0016740">
    <property type="term" value="F:transferase activity"/>
    <property type="evidence" value="ECO:0007669"/>
    <property type="project" value="TreeGrafter"/>
</dbReference>
<evidence type="ECO:0000259" key="1">
    <source>
        <dbReference type="SMART" id="SM00849"/>
    </source>
</evidence>
<protein>
    <recommendedName>
        <fullName evidence="1">Metallo-beta-lactamase domain-containing protein</fullName>
    </recommendedName>
</protein>
<dbReference type="SUPFAM" id="SSF56281">
    <property type="entry name" value="Metallo-hydrolase/oxidoreductase"/>
    <property type="match status" value="1"/>
</dbReference>
<accession>X1JBL5</accession>
<name>X1JBL5_9ZZZZ</name>
<dbReference type="Gene3D" id="3.60.15.10">
    <property type="entry name" value="Ribonuclease Z/Hydroxyacylglutathione hydrolase-like"/>
    <property type="match status" value="1"/>
</dbReference>
<dbReference type="InterPro" id="IPR052926">
    <property type="entry name" value="Metallo-beta-lactamase_dom"/>
</dbReference>
<dbReference type="InterPro" id="IPR001279">
    <property type="entry name" value="Metallo-B-lactamas"/>
</dbReference>
<dbReference type="PANTHER" id="PTHR13754">
    <property type="entry name" value="METALLO-BETA-LACTAMASE SUPERFAMILY PROTEIN"/>
    <property type="match status" value="1"/>
</dbReference>
<dbReference type="InterPro" id="IPR041712">
    <property type="entry name" value="DHPS-like_MBL-fold"/>
</dbReference>
<dbReference type="PANTHER" id="PTHR13754:SF13">
    <property type="entry name" value="METALLO-BETA-LACTAMASE SUPERFAMILY PROTEIN (AFU_ORTHOLOGUE AFUA_3G07630)"/>
    <property type="match status" value="1"/>
</dbReference>
<feature type="domain" description="Metallo-beta-lactamase" evidence="1">
    <location>
        <begin position="22"/>
        <end position="193"/>
    </location>
</feature>
<sequence>MKARITTLSENCADRGYLLAEYGLSIVVETDDVNILFDTGASISASYNADVLGIDLSKIDKVVLSHGHYDHTGGLRQILGKMGKEVEIIAHPDIWAAKYSRRQGQKDRYNGIPFQRQELERLGANFNLTTKPVRITDSIMTTGEVPMVTDFEEIEPVFFVKQDSGWQPDKLLDDQALIINAEPGLIVILGCAHRGPINTLYYAQQLTGVKSIHTVLGGSHLIHASEERIWLTIAALKELGVQRLGLCHCTGLPAIMLIAHEFEDKFSFNNAGTRFNI</sequence>
<dbReference type="CDD" id="cd07713">
    <property type="entry name" value="DHPS-like_MBL-fold"/>
    <property type="match status" value="1"/>
</dbReference>
<dbReference type="InterPro" id="IPR036866">
    <property type="entry name" value="RibonucZ/Hydroxyglut_hydro"/>
</dbReference>
<organism evidence="2">
    <name type="scientific">marine sediment metagenome</name>
    <dbReference type="NCBI Taxonomy" id="412755"/>
    <lineage>
        <taxon>unclassified sequences</taxon>
        <taxon>metagenomes</taxon>
        <taxon>ecological metagenomes</taxon>
    </lineage>
</organism>